<proteinExistence type="predicted"/>
<comment type="caution">
    <text evidence="1">The sequence shown here is derived from an EMBL/GenBank/DDBJ whole genome shotgun (WGS) entry which is preliminary data.</text>
</comment>
<accession>A0ABP8Z697</accession>
<reference evidence="2" key="1">
    <citation type="journal article" date="2019" name="Int. J. Syst. Evol. Microbiol.">
        <title>The Global Catalogue of Microorganisms (GCM) 10K type strain sequencing project: providing services to taxonomists for standard genome sequencing and annotation.</title>
        <authorList>
            <consortium name="The Broad Institute Genomics Platform"/>
            <consortium name="The Broad Institute Genome Sequencing Center for Infectious Disease"/>
            <person name="Wu L."/>
            <person name="Ma J."/>
        </authorList>
    </citation>
    <scope>NUCLEOTIDE SEQUENCE [LARGE SCALE GENOMIC DNA]</scope>
    <source>
        <strain evidence="2">JCM 18077</strain>
    </source>
</reference>
<evidence type="ECO:0000313" key="1">
    <source>
        <dbReference type="EMBL" id="GAA4747572.1"/>
    </source>
</evidence>
<gene>
    <name evidence="1" type="ORF">GCM10023217_16970</name>
</gene>
<dbReference type="EMBL" id="BAABIE010000006">
    <property type="protein sequence ID" value="GAA4747572.1"/>
    <property type="molecule type" value="Genomic_DNA"/>
</dbReference>
<keyword evidence="2" id="KW-1185">Reference proteome</keyword>
<protein>
    <submittedName>
        <fullName evidence="1">Uncharacterized protein</fullName>
    </submittedName>
</protein>
<dbReference type="Proteomes" id="UP001500822">
    <property type="component" value="Unassembled WGS sequence"/>
</dbReference>
<evidence type="ECO:0000313" key="2">
    <source>
        <dbReference type="Proteomes" id="UP001500822"/>
    </source>
</evidence>
<name>A0ABP8Z697_9ACTN</name>
<organism evidence="1 2">
    <name type="scientific">Gordonia alkaliphila</name>
    <dbReference type="NCBI Taxonomy" id="1053547"/>
    <lineage>
        <taxon>Bacteria</taxon>
        <taxon>Bacillati</taxon>
        <taxon>Actinomycetota</taxon>
        <taxon>Actinomycetes</taxon>
        <taxon>Mycobacteriales</taxon>
        <taxon>Gordoniaceae</taxon>
        <taxon>Gordonia</taxon>
    </lineage>
</organism>
<sequence length="62" mass="6496">MVVPMELAAATLPILVRGADGAVVTVDPRSCHVADFTVGELRKLAHTKAVTERGTTPRRGVG</sequence>